<dbReference type="AlphaFoldDB" id="A0A5E4PXM3"/>
<protein>
    <submittedName>
        <fullName evidence="1">Uncharacterized protein</fullName>
    </submittedName>
</protein>
<sequence length="78" mass="7981">VAIVLALVGISIAQPTPLGLGLTGLAHGPLQPAGVITSSFVNHGVTLPRAVPIVTPLVIQPIPSYSVPVLSNYYGYSH</sequence>
<dbReference type="EMBL" id="FZQP02000593">
    <property type="protein sequence ID" value="VVC89670.1"/>
    <property type="molecule type" value="Genomic_DNA"/>
</dbReference>
<evidence type="ECO:0000313" key="2">
    <source>
        <dbReference type="Proteomes" id="UP000324832"/>
    </source>
</evidence>
<proteinExistence type="predicted"/>
<feature type="non-terminal residue" evidence="1">
    <location>
        <position position="1"/>
    </location>
</feature>
<organism evidence="1 2">
    <name type="scientific">Leptidea sinapis</name>
    <dbReference type="NCBI Taxonomy" id="189913"/>
    <lineage>
        <taxon>Eukaryota</taxon>
        <taxon>Metazoa</taxon>
        <taxon>Ecdysozoa</taxon>
        <taxon>Arthropoda</taxon>
        <taxon>Hexapoda</taxon>
        <taxon>Insecta</taxon>
        <taxon>Pterygota</taxon>
        <taxon>Neoptera</taxon>
        <taxon>Endopterygota</taxon>
        <taxon>Lepidoptera</taxon>
        <taxon>Glossata</taxon>
        <taxon>Ditrysia</taxon>
        <taxon>Papilionoidea</taxon>
        <taxon>Pieridae</taxon>
        <taxon>Dismorphiinae</taxon>
        <taxon>Leptidea</taxon>
    </lineage>
</organism>
<keyword evidence="2" id="KW-1185">Reference proteome</keyword>
<dbReference type="Proteomes" id="UP000324832">
    <property type="component" value="Unassembled WGS sequence"/>
</dbReference>
<evidence type="ECO:0000313" key="1">
    <source>
        <dbReference type="EMBL" id="VVC89670.1"/>
    </source>
</evidence>
<name>A0A5E4PXM3_9NEOP</name>
<reference evidence="1 2" key="1">
    <citation type="submission" date="2017-07" db="EMBL/GenBank/DDBJ databases">
        <authorList>
            <person name="Talla V."/>
            <person name="Backstrom N."/>
        </authorList>
    </citation>
    <scope>NUCLEOTIDE SEQUENCE [LARGE SCALE GENOMIC DNA]</scope>
</reference>
<gene>
    <name evidence="1" type="ORF">LSINAPIS_LOCUS2735</name>
</gene>
<accession>A0A5E4PXM3</accession>